<dbReference type="EMBL" id="LAZR01004841">
    <property type="protein sequence ID" value="KKN05113.1"/>
    <property type="molecule type" value="Genomic_DNA"/>
</dbReference>
<accession>A0A0F9QIG7</accession>
<feature type="transmembrane region" description="Helical" evidence="1">
    <location>
        <begin position="6"/>
        <end position="23"/>
    </location>
</feature>
<gene>
    <name evidence="2" type="ORF">LCGC14_1090680</name>
</gene>
<evidence type="ECO:0000256" key="1">
    <source>
        <dbReference type="SAM" id="Phobius"/>
    </source>
</evidence>
<keyword evidence="1" id="KW-1133">Transmembrane helix</keyword>
<evidence type="ECO:0000313" key="2">
    <source>
        <dbReference type="EMBL" id="KKN05113.1"/>
    </source>
</evidence>
<comment type="caution">
    <text evidence="2">The sequence shown here is derived from an EMBL/GenBank/DDBJ whole genome shotgun (WGS) entry which is preliminary data.</text>
</comment>
<keyword evidence="1" id="KW-0812">Transmembrane</keyword>
<sequence length="67" mass="7492">MIDLLSVLGWSVVAALILYGVMLKLTPKKGFHVVGQKIVVKCDNCNLVQMQRMNMRCRQCGNIGEVQ</sequence>
<proteinExistence type="predicted"/>
<protein>
    <submittedName>
        <fullName evidence="2">Uncharacterized protein</fullName>
    </submittedName>
</protein>
<keyword evidence="1" id="KW-0472">Membrane</keyword>
<reference evidence="2" key="1">
    <citation type="journal article" date="2015" name="Nature">
        <title>Complex archaea that bridge the gap between prokaryotes and eukaryotes.</title>
        <authorList>
            <person name="Spang A."/>
            <person name="Saw J.H."/>
            <person name="Jorgensen S.L."/>
            <person name="Zaremba-Niedzwiedzka K."/>
            <person name="Martijn J."/>
            <person name="Lind A.E."/>
            <person name="van Eijk R."/>
            <person name="Schleper C."/>
            <person name="Guy L."/>
            <person name="Ettema T.J."/>
        </authorList>
    </citation>
    <scope>NUCLEOTIDE SEQUENCE</scope>
</reference>
<dbReference type="AlphaFoldDB" id="A0A0F9QIG7"/>
<organism evidence="2">
    <name type="scientific">marine sediment metagenome</name>
    <dbReference type="NCBI Taxonomy" id="412755"/>
    <lineage>
        <taxon>unclassified sequences</taxon>
        <taxon>metagenomes</taxon>
        <taxon>ecological metagenomes</taxon>
    </lineage>
</organism>
<name>A0A0F9QIG7_9ZZZZ</name>